<proteinExistence type="predicted"/>
<comment type="caution">
    <text evidence="1">The sequence shown here is derived from an EMBL/GenBank/DDBJ whole genome shotgun (WGS) entry which is preliminary data.</text>
</comment>
<name>A0A5C8J468_9BACT</name>
<keyword evidence="2" id="KW-1185">Reference proteome</keyword>
<dbReference type="OrthoDB" id="979061at2"/>
<gene>
    <name evidence="1" type="ORF">FVR03_20235</name>
</gene>
<dbReference type="EMBL" id="VRTY01000104">
    <property type="protein sequence ID" value="TXK30872.1"/>
    <property type="molecule type" value="Genomic_DNA"/>
</dbReference>
<evidence type="ECO:0000313" key="1">
    <source>
        <dbReference type="EMBL" id="TXK30872.1"/>
    </source>
</evidence>
<dbReference type="Proteomes" id="UP000321926">
    <property type="component" value="Unassembled WGS sequence"/>
</dbReference>
<evidence type="ECO:0000313" key="2">
    <source>
        <dbReference type="Proteomes" id="UP000321926"/>
    </source>
</evidence>
<organism evidence="1 2">
    <name type="scientific">Pontibacter qinzhouensis</name>
    <dbReference type="NCBI Taxonomy" id="2603253"/>
    <lineage>
        <taxon>Bacteria</taxon>
        <taxon>Pseudomonadati</taxon>
        <taxon>Bacteroidota</taxon>
        <taxon>Cytophagia</taxon>
        <taxon>Cytophagales</taxon>
        <taxon>Hymenobacteraceae</taxon>
        <taxon>Pontibacter</taxon>
    </lineage>
</organism>
<dbReference type="AlphaFoldDB" id="A0A5C8J468"/>
<reference evidence="1 2" key="1">
    <citation type="submission" date="2019-08" db="EMBL/GenBank/DDBJ databases">
        <authorList>
            <person name="Shi S."/>
        </authorList>
    </citation>
    <scope>NUCLEOTIDE SEQUENCE [LARGE SCALE GENOMIC DNA]</scope>
    <source>
        <strain evidence="1 2">GY10130</strain>
    </source>
</reference>
<dbReference type="RefSeq" id="WP_147923595.1">
    <property type="nucleotide sequence ID" value="NZ_VRTY01000104.1"/>
</dbReference>
<accession>A0A5C8J468</accession>
<sequence length="269" mass="32261">MYDEDKIKDIFAYYGRAMCIAQSVEKGIMCMLLLPQRDNFITQSRYDELLYEKSSYTFGQLKRELLQLNIFTDDELNKLDEFHKKRDFLVHNYWWDRSVELYDPNLQHKLFDELEAYTIFFIEINEIIKGINHTVLEKNNINLQRIQEEMIAEGETPILEPFRKLKKSEVLVDLFGYRNNPNSYIPIFQLDDLTYWTLCEVGLTQYKEHIVETEKVPLKQVDGLFPIVQFNPRPAVNTPWKYQLDLKKRGLKVDVEFITELRKVKWKII</sequence>
<protein>
    <submittedName>
        <fullName evidence="1">Uncharacterized protein</fullName>
    </submittedName>
</protein>